<dbReference type="NCBIfam" id="NF045579">
    <property type="entry name" value="rhamnoside_JR"/>
    <property type="match status" value="1"/>
</dbReference>
<dbReference type="Pfam" id="PF22666">
    <property type="entry name" value="Glyco_hydro_2_N2"/>
    <property type="match status" value="1"/>
</dbReference>
<keyword evidence="5" id="KW-1185">Reference proteome</keyword>
<dbReference type="GO" id="GO:0004553">
    <property type="term" value="F:hydrolase activity, hydrolyzing O-glycosyl compounds"/>
    <property type="evidence" value="ECO:0007669"/>
    <property type="project" value="UniProtKB-ARBA"/>
</dbReference>
<keyword evidence="1" id="KW-0732">Signal</keyword>
<dbReference type="PANTHER" id="PTHR43817:SF1">
    <property type="entry name" value="HYDROLASE, FAMILY 43, PUTATIVE (AFU_ORTHOLOGUE AFUA_3G01660)-RELATED"/>
    <property type="match status" value="1"/>
</dbReference>
<gene>
    <name evidence="4" type="ORF">CKA38_09510</name>
</gene>
<dbReference type="PANTHER" id="PTHR43817">
    <property type="entry name" value="GLYCOSYL HYDROLASE"/>
    <property type="match status" value="1"/>
</dbReference>
<evidence type="ECO:0000256" key="1">
    <source>
        <dbReference type="ARBA" id="ARBA00022729"/>
    </source>
</evidence>
<name>A0A2U8E3T1_9BACT</name>
<dbReference type="EMBL" id="CP023004">
    <property type="protein sequence ID" value="AWI09450.1"/>
    <property type="molecule type" value="Genomic_DNA"/>
</dbReference>
<organism evidence="4 5">
    <name type="scientific">Ereboglobus luteus</name>
    <dbReference type="NCBI Taxonomy" id="1796921"/>
    <lineage>
        <taxon>Bacteria</taxon>
        <taxon>Pseudomonadati</taxon>
        <taxon>Verrucomicrobiota</taxon>
        <taxon>Opitutia</taxon>
        <taxon>Opitutales</taxon>
        <taxon>Opitutaceae</taxon>
        <taxon>Ereboglobus</taxon>
    </lineage>
</organism>
<dbReference type="Proteomes" id="UP000244896">
    <property type="component" value="Chromosome"/>
</dbReference>
<dbReference type="Pfam" id="PF17132">
    <property type="entry name" value="Glyco_hydro_106"/>
    <property type="match status" value="2"/>
</dbReference>
<keyword evidence="2" id="KW-0378">Hydrolase</keyword>
<reference evidence="4 5" key="1">
    <citation type="journal article" date="2018" name="Syst. Appl. Microbiol.">
        <title>Ereboglobus luteus gen. nov. sp. nov. from cockroach guts, and new insights into the oxygen relationship of the genera Opitutus and Didymococcus (Verrucomicrobia: Opitutaceae).</title>
        <authorList>
            <person name="Tegtmeier D."/>
            <person name="Belitz A."/>
            <person name="Radek R."/>
            <person name="Heimerl T."/>
            <person name="Brune A."/>
        </authorList>
    </citation>
    <scope>NUCLEOTIDE SEQUENCE [LARGE SCALE GENOMIC DNA]</scope>
    <source>
        <strain evidence="4 5">Ho45</strain>
    </source>
</reference>
<dbReference type="KEGG" id="elut:CKA38_09510"/>
<evidence type="ECO:0000313" key="4">
    <source>
        <dbReference type="EMBL" id="AWI09450.1"/>
    </source>
</evidence>
<sequence>MEAMKEAGIAGATLFQLVSTATDRYPPLANNYSTGVDYFNAKWWELMRHTMAEAKRLGLELGMHNCIGWSVSGGPWIKPETAMQHVVWSEMKINGPRHFVGYLEQPPSRLNFYRDIAVLLVPDGEPGAGHIIDVSGKMRADGKLICEIPKGGYTIYRFGHTPTGAKPTSAPENIDALEADKMSAQTMTLHMNNVLEPLKKNLGEYLGETLTYMLFDSYEAGDQNWTPLMRAEFLKRNGYDIVPWLPVLAGRTLESKQATDGFKWDLKRTVSDMFIEYSYGIPKQMLKELGMLIQIEPYATGPVNVPRPFNTFDTAHLSDLPTTEFWTRMRKVDIDKWHVNAAIPFFGINILSAEAFTGGGSQSRWNETPAQLKFSGDVAFSKGVNRLILHHWVHQPFPDNIKPGMCMGPWGTHFGRNQTWYESGKAWIVYLSRSQYLLQKGQKVSDFISLDEYIPGGDVISEKTLLSHVRVENGKLVSPSGRKYHLLAVPNTGELSNAVLTKLLDLASQGATILGPKPSQPKGLKDISLNIKDHQQLASRIWGHNTQASSGENVCGKGKVLWGYTVGEALKKMNIAPNVAFIGNLDDSICWSHRQAGDIDIFYFSNTEAKAKQIKVSLRAKDKAPEIWDPESGKITPASVWQPTESGTDVTLQFAPSQALFVVFKRPINQSDFITSVASQIPSEAFTIETSKKNGWCVKTASPGVFELRTTEGRTLRASIASVPEEILIGGEWNVDFKSPLGRAFSATFGKLESWAKSQNEQVKYFSGTATYHNTVHLAENQVGRNISISLNLGTVKDLASITINGKHVAVLWHAPYEVDITQYIKSGENKISIAVTNTWTNRLIGDNNYTNDCEWGDALGSDGRALLRYPEWLINNQPRPSSNRVAFSSWNYFNEKSPLLDAGLLSEVKLQFRRHADFQ</sequence>
<dbReference type="InterPro" id="IPR008979">
    <property type="entry name" value="Galactose-bd-like_sf"/>
</dbReference>
<proteinExistence type="predicted"/>
<dbReference type="AlphaFoldDB" id="A0A2U8E3T1"/>
<dbReference type="Gene3D" id="2.60.120.260">
    <property type="entry name" value="Galactose-binding domain-like"/>
    <property type="match status" value="1"/>
</dbReference>
<dbReference type="InterPro" id="IPR054593">
    <property type="entry name" value="Beta-mannosidase-like_N2"/>
</dbReference>
<evidence type="ECO:0000256" key="2">
    <source>
        <dbReference type="ARBA" id="ARBA00022801"/>
    </source>
</evidence>
<feature type="domain" description="Beta-mannosidase-like galactose-binding" evidence="3">
    <location>
        <begin position="760"/>
        <end position="851"/>
    </location>
</feature>
<evidence type="ECO:0000313" key="5">
    <source>
        <dbReference type="Proteomes" id="UP000244896"/>
    </source>
</evidence>
<accession>A0A2U8E3T1</accession>
<dbReference type="SUPFAM" id="SSF49785">
    <property type="entry name" value="Galactose-binding domain-like"/>
    <property type="match status" value="1"/>
</dbReference>
<evidence type="ECO:0000259" key="3">
    <source>
        <dbReference type="Pfam" id="PF22666"/>
    </source>
</evidence>
<protein>
    <recommendedName>
        <fullName evidence="3">Beta-mannosidase-like galactose-binding domain-containing protein</fullName>
    </recommendedName>
</protein>